<dbReference type="Gene3D" id="1.10.1370.10">
    <property type="entry name" value="Neurolysin, domain 3"/>
    <property type="match status" value="1"/>
</dbReference>
<evidence type="ECO:0000313" key="10">
    <source>
        <dbReference type="Proteomes" id="UP000076962"/>
    </source>
</evidence>
<dbReference type="GO" id="GO:0006508">
    <property type="term" value="P:proteolysis"/>
    <property type="evidence" value="ECO:0007669"/>
    <property type="project" value="UniProtKB-KW"/>
</dbReference>
<reference evidence="9 10" key="1">
    <citation type="submission" date="2016-05" db="EMBL/GenBank/DDBJ databases">
        <title>Single-cell genome of chain-forming Candidatus Thiomargarita nelsonii and comparison to other large sulfur-oxidizing bacteria.</title>
        <authorList>
            <person name="Winkel M."/>
            <person name="Salman V."/>
            <person name="Woyke T."/>
            <person name="Schulz-Vogt H."/>
            <person name="Richter M."/>
            <person name="Flood B."/>
            <person name="Bailey J."/>
            <person name="Amann R."/>
            <person name="Mussmann M."/>
        </authorList>
    </citation>
    <scope>NUCLEOTIDE SEQUENCE [LARGE SCALE GENOMIC DNA]</scope>
    <source>
        <strain evidence="9 10">THI036</strain>
    </source>
</reference>
<dbReference type="InterPro" id="IPR001567">
    <property type="entry name" value="Pept_M3A_M3B_dom"/>
</dbReference>
<dbReference type="PANTHER" id="PTHR11804">
    <property type="entry name" value="PROTEASE M3 THIMET OLIGOPEPTIDASE-RELATED"/>
    <property type="match status" value="1"/>
</dbReference>
<evidence type="ECO:0000256" key="4">
    <source>
        <dbReference type="ARBA" id="ARBA00022801"/>
    </source>
</evidence>
<dbReference type="PANTHER" id="PTHR11804:SF84">
    <property type="entry name" value="SACCHAROLYSIN"/>
    <property type="match status" value="1"/>
</dbReference>
<evidence type="ECO:0000259" key="8">
    <source>
        <dbReference type="Pfam" id="PF01432"/>
    </source>
</evidence>
<dbReference type="Gene3D" id="3.40.390.10">
    <property type="entry name" value="Collagenase (Catalytic Domain)"/>
    <property type="match status" value="1"/>
</dbReference>
<keyword evidence="4 7" id="KW-0378">Hydrolase</keyword>
<accession>A0A176RXY9</accession>
<evidence type="ECO:0000256" key="6">
    <source>
        <dbReference type="ARBA" id="ARBA00023049"/>
    </source>
</evidence>
<gene>
    <name evidence="9" type="ORF">THIOM_003721</name>
</gene>
<evidence type="ECO:0000313" key="9">
    <source>
        <dbReference type="EMBL" id="OAD20569.1"/>
    </source>
</evidence>
<dbReference type="InterPro" id="IPR045090">
    <property type="entry name" value="Pept_M3A_M3B"/>
</dbReference>
<dbReference type="AlphaFoldDB" id="A0A176RXY9"/>
<dbReference type="InterPro" id="IPR024079">
    <property type="entry name" value="MetalloPept_cat_dom_sf"/>
</dbReference>
<dbReference type="InterPro" id="IPR024077">
    <property type="entry name" value="Neurolysin/TOP_dom2"/>
</dbReference>
<evidence type="ECO:0000256" key="1">
    <source>
        <dbReference type="ARBA" id="ARBA00006040"/>
    </source>
</evidence>
<dbReference type="GO" id="GO:0006518">
    <property type="term" value="P:peptide metabolic process"/>
    <property type="evidence" value="ECO:0007669"/>
    <property type="project" value="TreeGrafter"/>
</dbReference>
<dbReference type="EMBL" id="LUTY01002271">
    <property type="protein sequence ID" value="OAD20569.1"/>
    <property type="molecule type" value="Genomic_DNA"/>
</dbReference>
<dbReference type="Pfam" id="PF01432">
    <property type="entry name" value="Peptidase_M3"/>
    <property type="match status" value="1"/>
</dbReference>
<dbReference type="SUPFAM" id="SSF55486">
    <property type="entry name" value="Metalloproteases ('zincins'), catalytic domain"/>
    <property type="match status" value="1"/>
</dbReference>
<feature type="non-terminal residue" evidence="9">
    <location>
        <position position="117"/>
    </location>
</feature>
<protein>
    <submittedName>
        <fullName evidence="9">Oligopeptidase A</fullName>
    </submittedName>
</protein>
<proteinExistence type="inferred from homology"/>
<evidence type="ECO:0000256" key="7">
    <source>
        <dbReference type="RuleBase" id="RU003435"/>
    </source>
</evidence>
<feature type="domain" description="Peptidase M3A/M3B catalytic" evidence="8">
    <location>
        <begin position="1"/>
        <end position="91"/>
    </location>
</feature>
<evidence type="ECO:0000256" key="5">
    <source>
        <dbReference type="ARBA" id="ARBA00022833"/>
    </source>
</evidence>
<name>A0A176RXY9_9GAMM</name>
<comment type="cofactor">
    <cofactor evidence="7">
        <name>Zn(2+)</name>
        <dbReference type="ChEBI" id="CHEBI:29105"/>
    </cofactor>
    <text evidence="7">Binds 1 zinc ion.</text>
</comment>
<evidence type="ECO:0000256" key="2">
    <source>
        <dbReference type="ARBA" id="ARBA00022670"/>
    </source>
</evidence>
<evidence type="ECO:0000256" key="3">
    <source>
        <dbReference type="ARBA" id="ARBA00022723"/>
    </source>
</evidence>
<dbReference type="Proteomes" id="UP000076962">
    <property type="component" value="Unassembled WGS sequence"/>
</dbReference>
<comment type="caution">
    <text evidence="9">The sequence shown here is derived from an EMBL/GenBank/DDBJ whole genome shotgun (WGS) entry which is preliminary data.</text>
</comment>
<keyword evidence="2 7" id="KW-0645">Protease</keyword>
<keyword evidence="3 7" id="KW-0479">Metal-binding</keyword>
<dbReference type="GO" id="GO:0004222">
    <property type="term" value="F:metalloendopeptidase activity"/>
    <property type="evidence" value="ECO:0007669"/>
    <property type="project" value="InterPro"/>
</dbReference>
<keyword evidence="6 7" id="KW-0482">Metalloprotease</keyword>
<dbReference type="GO" id="GO:0046872">
    <property type="term" value="F:metal ion binding"/>
    <property type="evidence" value="ECO:0007669"/>
    <property type="project" value="UniProtKB-UniRule"/>
</dbReference>
<keyword evidence="10" id="KW-1185">Reference proteome</keyword>
<sequence length="117" mass="13429">MLTQVDYAPVAGINGVAWDAVELPSQFMENWAWEREALDLFAVHYETGAPLPDDLFKKMRAAKNFQAGLFMLRQLEFALFDFRLHSEGTPDIQTLLDDVPDGDTSQLIEWPLRRQMV</sequence>
<organism evidence="9 10">
    <name type="scientific">Candidatus Thiomargarita nelsonii</name>
    <dbReference type="NCBI Taxonomy" id="1003181"/>
    <lineage>
        <taxon>Bacteria</taxon>
        <taxon>Pseudomonadati</taxon>
        <taxon>Pseudomonadota</taxon>
        <taxon>Gammaproteobacteria</taxon>
        <taxon>Thiotrichales</taxon>
        <taxon>Thiotrichaceae</taxon>
        <taxon>Thiomargarita</taxon>
    </lineage>
</organism>
<comment type="similarity">
    <text evidence="1 7">Belongs to the peptidase M3 family.</text>
</comment>
<keyword evidence="5 7" id="KW-0862">Zinc</keyword>